<reference evidence="3" key="1">
    <citation type="submission" date="2021-06" db="EMBL/GenBank/DDBJ databases">
        <title>Paracoccus bacterium XHP0099 sp. nov., isolated from the surface waters of the Yellow Sea.</title>
        <authorList>
            <person name="Xue H."/>
            <person name="Zhang D."/>
        </authorList>
    </citation>
    <scope>NUCLEOTIDE SEQUENCE</scope>
    <source>
        <strain evidence="3">XHP0099</strain>
    </source>
</reference>
<dbReference type="RefSeq" id="WP_216032839.1">
    <property type="nucleotide sequence ID" value="NZ_JAHKNG010000011.1"/>
</dbReference>
<dbReference type="Proteomes" id="UP001166191">
    <property type="component" value="Unassembled WGS sequence"/>
</dbReference>
<accession>A0ABS6AKH4</accession>
<dbReference type="InterPro" id="IPR000887">
    <property type="entry name" value="Aldlse_KDPG_KHG"/>
</dbReference>
<dbReference type="PROSITE" id="PS00160">
    <property type="entry name" value="ALDOLASE_KDPG_KHG_2"/>
    <property type="match status" value="1"/>
</dbReference>
<proteinExistence type="predicted"/>
<dbReference type="EMBL" id="JAHKNG010000011">
    <property type="protein sequence ID" value="MBU3030160.1"/>
    <property type="molecule type" value="Genomic_DNA"/>
</dbReference>
<dbReference type="PANTHER" id="PTHR30246">
    <property type="entry name" value="2-KETO-3-DEOXY-6-PHOSPHOGLUCONATE ALDOLASE"/>
    <property type="match status" value="1"/>
</dbReference>
<dbReference type="InterPro" id="IPR031338">
    <property type="entry name" value="KDPG/KHG_AS_2"/>
</dbReference>
<dbReference type="CDD" id="cd00452">
    <property type="entry name" value="KDPG_aldolase"/>
    <property type="match status" value="1"/>
</dbReference>
<keyword evidence="2" id="KW-0119">Carbohydrate metabolism</keyword>
<sequence length="201" mass="20382">MTDRNIIAILRGITSEEAVPVAEALIAAGITRIEVPLNSPRPFDSIAAMLAAAKGRAQIGAGTVLQVAEVERLAGMGAHLVVSPDCNPEVIRATKAAGLLSYPGCLTPTECFAALRAGADGLKLFPASLIGVSGMSAMRAVLPPEVPIYAVGGVGPDDFAAWRQAGAAGFGMGTAIYQPGLGIAAIAERADRIVAAYDAAS</sequence>
<evidence type="ECO:0000256" key="1">
    <source>
        <dbReference type="ARBA" id="ARBA00023239"/>
    </source>
</evidence>
<evidence type="ECO:0000313" key="4">
    <source>
        <dbReference type="Proteomes" id="UP001166191"/>
    </source>
</evidence>
<dbReference type="PANTHER" id="PTHR30246:SF1">
    <property type="entry name" value="2-DEHYDRO-3-DEOXY-6-PHOSPHOGALACTONATE ALDOLASE-RELATED"/>
    <property type="match status" value="1"/>
</dbReference>
<evidence type="ECO:0000313" key="3">
    <source>
        <dbReference type="EMBL" id="MBU3030160.1"/>
    </source>
</evidence>
<dbReference type="Pfam" id="PF01081">
    <property type="entry name" value="Aldolase"/>
    <property type="match status" value="1"/>
</dbReference>
<keyword evidence="1" id="KW-0456">Lyase</keyword>
<gene>
    <name evidence="3" type="ORF">KNW02_08510</name>
</gene>
<keyword evidence="4" id="KW-1185">Reference proteome</keyword>
<organism evidence="3 4">
    <name type="scientific">Paracoccus marinaquae</name>
    <dbReference type="NCBI Taxonomy" id="2841926"/>
    <lineage>
        <taxon>Bacteria</taxon>
        <taxon>Pseudomonadati</taxon>
        <taxon>Pseudomonadota</taxon>
        <taxon>Alphaproteobacteria</taxon>
        <taxon>Rhodobacterales</taxon>
        <taxon>Paracoccaceae</taxon>
        <taxon>Paracoccus</taxon>
    </lineage>
</organism>
<evidence type="ECO:0000256" key="2">
    <source>
        <dbReference type="ARBA" id="ARBA00023277"/>
    </source>
</evidence>
<dbReference type="NCBIfam" id="NF006600">
    <property type="entry name" value="PRK09140.1"/>
    <property type="match status" value="1"/>
</dbReference>
<protein>
    <submittedName>
        <fullName evidence="3">2-dehydro-3-deoxy-6-phosphogalactonate aldolase</fullName>
    </submittedName>
</protein>
<comment type="caution">
    <text evidence="3">The sequence shown here is derived from an EMBL/GenBank/DDBJ whole genome shotgun (WGS) entry which is preliminary data.</text>
</comment>
<name>A0ABS6AKH4_9RHOB</name>